<organism evidence="1 2">
    <name type="scientific">Dermatophagoides pteronyssinus</name>
    <name type="common">European house dust mite</name>
    <dbReference type="NCBI Taxonomy" id="6956"/>
    <lineage>
        <taxon>Eukaryota</taxon>
        <taxon>Metazoa</taxon>
        <taxon>Ecdysozoa</taxon>
        <taxon>Arthropoda</taxon>
        <taxon>Chelicerata</taxon>
        <taxon>Arachnida</taxon>
        <taxon>Acari</taxon>
        <taxon>Acariformes</taxon>
        <taxon>Sarcoptiformes</taxon>
        <taxon>Astigmata</taxon>
        <taxon>Psoroptidia</taxon>
        <taxon>Analgoidea</taxon>
        <taxon>Pyroglyphidae</taxon>
        <taxon>Dermatophagoidinae</taxon>
        <taxon>Dermatophagoides</taxon>
    </lineage>
</organism>
<keyword evidence="2" id="KW-1185">Reference proteome</keyword>
<gene>
    <name evidence="1" type="ORF">DERP_004214</name>
</gene>
<evidence type="ECO:0000313" key="1">
    <source>
        <dbReference type="EMBL" id="KAH9418888.1"/>
    </source>
</evidence>
<sequence>MTIFNFKSRKSSSSRNTDCPKNPKILLLGALPNSSKLNFFFAYENCRAIGQHRCGQQPAMGVQLNTIPYRHQNNHIFLDIWNFVINFERYDRLASIYWQNTEAIVGVCSLHSVGSFLKMKYWIEKFLSNNPDYQKPIYILAYAKTSKLYRRDISEQLLNDYVQKSLPTGTRSFIIHSGSTTKDLKPFFNLFLNRIVKSIDNQEQQRKQFKRLRLKQKLKTIFFLRRQRLLVSDEDFHCIG</sequence>
<reference evidence="1 2" key="2">
    <citation type="journal article" date="2022" name="Mol. Biol. Evol.">
        <title>Comparative Genomics Reveals Insights into the Divergent Evolution of Astigmatic Mites and Household Pest Adaptations.</title>
        <authorList>
            <person name="Xiong Q."/>
            <person name="Wan A.T."/>
            <person name="Liu X."/>
            <person name="Fung C.S."/>
            <person name="Xiao X."/>
            <person name="Malainual N."/>
            <person name="Hou J."/>
            <person name="Wang L."/>
            <person name="Wang M."/>
            <person name="Yang K.Y."/>
            <person name="Cui Y."/>
            <person name="Leung E.L."/>
            <person name="Nong W."/>
            <person name="Shin S.K."/>
            <person name="Au S.W."/>
            <person name="Jeong K.Y."/>
            <person name="Chew F.T."/>
            <person name="Hui J.H."/>
            <person name="Leung T.F."/>
            <person name="Tungtrongchitr A."/>
            <person name="Zhong N."/>
            <person name="Liu Z."/>
            <person name="Tsui S.K."/>
        </authorList>
    </citation>
    <scope>NUCLEOTIDE SEQUENCE [LARGE SCALE GENOMIC DNA]</scope>
    <source>
        <strain evidence="1">Derp</strain>
    </source>
</reference>
<protein>
    <submittedName>
        <fullName evidence="1">Uncharacterized protein</fullName>
    </submittedName>
</protein>
<dbReference type="Proteomes" id="UP000887458">
    <property type="component" value="Unassembled WGS sequence"/>
</dbReference>
<dbReference type="Gene3D" id="3.40.50.300">
    <property type="entry name" value="P-loop containing nucleotide triphosphate hydrolases"/>
    <property type="match status" value="1"/>
</dbReference>
<proteinExistence type="predicted"/>
<comment type="caution">
    <text evidence="1">The sequence shown here is derived from an EMBL/GenBank/DDBJ whole genome shotgun (WGS) entry which is preliminary data.</text>
</comment>
<name>A0ABQ8J8J5_DERPT</name>
<reference evidence="1 2" key="1">
    <citation type="journal article" date="2018" name="J. Allergy Clin. Immunol.">
        <title>High-quality assembly of Dermatophagoides pteronyssinus genome and transcriptome reveals a wide range of novel allergens.</title>
        <authorList>
            <person name="Liu X.Y."/>
            <person name="Yang K.Y."/>
            <person name="Wang M.Q."/>
            <person name="Kwok J.S."/>
            <person name="Zeng X."/>
            <person name="Yang Z."/>
            <person name="Xiao X.J."/>
            <person name="Lau C.P."/>
            <person name="Li Y."/>
            <person name="Huang Z.M."/>
            <person name="Ba J.G."/>
            <person name="Yim A.K."/>
            <person name="Ouyang C.Y."/>
            <person name="Ngai S.M."/>
            <person name="Chan T.F."/>
            <person name="Leung E.L."/>
            <person name="Liu L."/>
            <person name="Liu Z.G."/>
            <person name="Tsui S.K."/>
        </authorList>
    </citation>
    <scope>NUCLEOTIDE SEQUENCE [LARGE SCALE GENOMIC DNA]</scope>
    <source>
        <strain evidence="1">Derp</strain>
    </source>
</reference>
<accession>A0ABQ8J8J5</accession>
<dbReference type="EMBL" id="NJHN03000062">
    <property type="protein sequence ID" value="KAH9418888.1"/>
    <property type="molecule type" value="Genomic_DNA"/>
</dbReference>
<dbReference type="InterPro" id="IPR027417">
    <property type="entry name" value="P-loop_NTPase"/>
</dbReference>
<evidence type="ECO:0000313" key="2">
    <source>
        <dbReference type="Proteomes" id="UP000887458"/>
    </source>
</evidence>
<dbReference type="SUPFAM" id="SSF52540">
    <property type="entry name" value="P-loop containing nucleoside triphosphate hydrolases"/>
    <property type="match status" value="1"/>
</dbReference>